<proteinExistence type="predicted"/>
<dbReference type="AlphaFoldDB" id="A0A9D4LSI8"/>
<organism evidence="1 2">
    <name type="scientific">Dreissena polymorpha</name>
    <name type="common">Zebra mussel</name>
    <name type="synonym">Mytilus polymorpha</name>
    <dbReference type="NCBI Taxonomy" id="45954"/>
    <lineage>
        <taxon>Eukaryota</taxon>
        <taxon>Metazoa</taxon>
        <taxon>Spiralia</taxon>
        <taxon>Lophotrochozoa</taxon>
        <taxon>Mollusca</taxon>
        <taxon>Bivalvia</taxon>
        <taxon>Autobranchia</taxon>
        <taxon>Heteroconchia</taxon>
        <taxon>Euheterodonta</taxon>
        <taxon>Imparidentia</taxon>
        <taxon>Neoheterodontei</taxon>
        <taxon>Myida</taxon>
        <taxon>Dreissenoidea</taxon>
        <taxon>Dreissenidae</taxon>
        <taxon>Dreissena</taxon>
    </lineage>
</organism>
<comment type="caution">
    <text evidence="1">The sequence shown here is derived from an EMBL/GenBank/DDBJ whole genome shotgun (WGS) entry which is preliminary data.</text>
</comment>
<evidence type="ECO:0000313" key="2">
    <source>
        <dbReference type="Proteomes" id="UP000828390"/>
    </source>
</evidence>
<keyword evidence="2" id="KW-1185">Reference proteome</keyword>
<dbReference type="Proteomes" id="UP000828390">
    <property type="component" value="Unassembled WGS sequence"/>
</dbReference>
<protein>
    <submittedName>
        <fullName evidence="1">Uncharacterized protein</fullName>
    </submittedName>
</protein>
<evidence type="ECO:0000313" key="1">
    <source>
        <dbReference type="EMBL" id="KAH3863013.1"/>
    </source>
</evidence>
<gene>
    <name evidence="1" type="ORF">DPMN_025989</name>
</gene>
<name>A0A9D4LSI8_DREPO</name>
<dbReference type="EMBL" id="JAIWYP010000002">
    <property type="protein sequence ID" value="KAH3863013.1"/>
    <property type="molecule type" value="Genomic_DNA"/>
</dbReference>
<sequence length="53" mass="5928">MQETPREHHTSISIGGRPISNLTFADDMYLMVAPAVNFKISPTNSRKEQDHTG</sequence>
<accession>A0A9D4LSI8</accession>
<reference evidence="1" key="2">
    <citation type="submission" date="2020-11" db="EMBL/GenBank/DDBJ databases">
        <authorList>
            <person name="McCartney M.A."/>
            <person name="Auch B."/>
            <person name="Kono T."/>
            <person name="Mallez S."/>
            <person name="Becker A."/>
            <person name="Gohl D.M."/>
            <person name="Silverstein K.A.T."/>
            <person name="Koren S."/>
            <person name="Bechman K.B."/>
            <person name="Herman A."/>
            <person name="Abrahante J.E."/>
            <person name="Garbe J."/>
        </authorList>
    </citation>
    <scope>NUCLEOTIDE SEQUENCE</scope>
    <source>
        <strain evidence="1">Duluth1</strain>
        <tissue evidence="1">Whole animal</tissue>
    </source>
</reference>
<reference evidence="1" key="1">
    <citation type="journal article" date="2019" name="bioRxiv">
        <title>The Genome of the Zebra Mussel, Dreissena polymorpha: A Resource for Invasive Species Research.</title>
        <authorList>
            <person name="McCartney M.A."/>
            <person name="Auch B."/>
            <person name="Kono T."/>
            <person name="Mallez S."/>
            <person name="Zhang Y."/>
            <person name="Obille A."/>
            <person name="Becker A."/>
            <person name="Abrahante J.E."/>
            <person name="Garbe J."/>
            <person name="Badalamenti J.P."/>
            <person name="Herman A."/>
            <person name="Mangelson H."/>
            <person name="Liachko I."/>
            <person name="Sullivan S."/>
            <person name="Sone E.D."/>
            <person name="Koren S."/>
            <person name="Silverstein K.A.T."/>
            <person name="Beckman K.B."/>
            <person name="Gohl D.M."/>
        </authorList>
    </citation>
    <scope>NUCLEOTIDE SEQUENCE</scope>
    <source>
        <strain evidence="1">Duluth1</strain>
        <tissue evidence="1">Whole animal</tissue>
    </source>
</reference>